<name>A0AAQ4E8S7_AMBAM</name>
<evidence type="ECO:0000313" key="2">
    <source>
        <dbReference type="EMBL" id="KAK8771136.1"/>
    </source>
</evidence>
<keyword evidence="3" id="KW-1185">Reference proteome</keyword>
<evidence type="ECO:0000313" key="3">
    <source>
        <dbReference type="Proteomes" id="UP001321473"/>
    </source>
</evidence>
<dbReference type="Proteomes" id="UP001321473">
    <property type="component" value="Unassembled WGS sequence"/>
</dbReference>
<dbReference type="EMBL" id="JARKHS020020093">
    <property type="protein sequence ID" value="KAK8771136.1"/>
    <property type="molecule type" value="Genomic_DNA"/>
</dbReference>
<proteinExistence type="predicted"/>
<evidence type="ECO:0000256" key="1">
    <source>
        <dbReference type="SAM" id="Coils"/>
    </source>
</evidence>
<dbReference type="AlphaFoldDB" id="A0AAQ4E8S7"/>
<feature type="coiled-coil region" evidence="1">
    <location>
        <begin position="36"/>
        <end position="84"/>
    </location>
</feature>
<accession>A0AAQ4E8S7</accession>
<keyword evidence="1" id="KW-0175">Coiled coil</keyword>
<sequence>MWADAQQYLWFTFQLKSSVQEICCLHAEMTKQCHNNDKLENTYKECCSQLTALKSKCWALEEQVERLTEELRKSETENEELRLAQRSDEADEFKRDNEEADEVQLGFSNDAYIFLDIGSLLQTTVAMPACRHASKRRAQKQALFSRVPQKSWFEKKMDCRNKER</sequence>
<gene>
    <name evidence="2" type="ORF">V5799_025619</name>
</gene>
<organism evidence="2 3">
    <name type="scientific">Amblyomma americanum</name>
    <name type="common">Lone star tick</name>
    <dbReference type="NCBI Taxonomy" id="6943"/>
    <lineage>
        <taxon>Eukaryota</taxon>
        <taxon>Metazoa</taxon>
        <taxon>Ecdysozoa</taxon>
        <taxon>Arthropoda</taxon>
        <taxon>Chelicerata</taxon>
        <taxon>Arachnida</taxon>
        <taxon>Acari</taxon>
        <taxon>Parasitiformes</taxon>
        <taxon>Ixodida</taxon>
        <taxon>Ixodoidea</taxon>
        <taxon>Ixodidae</taxon>
        <taxon>Amblyomminae</taxon>
        <taxon>Amblyomma</taxon>
    </lineage>
</organism>
<comment type="caution">
    <text evidence="2">The sequence shown here is derived from an EMBL/GenBank/DDBJ whole genome shotgun (WGS) entry which is preliminary data.</text>
</comment>
<reference evidence="2 3" key="1">
    <citation type="journal article" date="2023" name="Arcadia Sci">
        <title>De novo assembly of a long-read Amblyomma americanum tick genome.</title>
        <authorList>
            <person name="Chou S."/>
            <person name="Poskanzer K.E."/>
            <person name="Rollins M."/>
            <person name="Thuy-Boun P.S."/>
        </authorList>
    </citation>
    <scope>NUCLEOTIDE SEQUENCE [LARGE SCALE GENOMIC DNA]</scope>
    <source>
        <strain evidence="2">F_SG_1</strain>
        <tissue evidence="2">Salivary glands</tissue>
    </source>
</reference>
<protein>
    <submittedName>
        <fullName evidence="2">Uncharacterized protein</fullName>
    </submittedName>
</protein>